<gene>
    <name evidence="4" type="ORF">NBG84_39065</name>
</gene>
<dbReference type="Proteomes" id="UP001431429">
    <property type="component" value="Unassembled WGS sequence"/>
</dbReference>
<keyword evidence="2" id="KW-0472">Membrane</keyword>
<feature type="region of interest" description="Disordered" evidence="1">
    <location>
        <begin position="150"/>
        <end position="190"/>
    </location>
</feature>
<dbReference type="Gene3D" id="2.60.120.260">
    <property type="entry name" value="Galactose-binding domain-like"/>
    <property type="match status" value="1"/>
</dbReference>
<sequence length="328" mass="34088">MTAGNNGANTPEDDDPFGYLYEDGQAAGATAPSGRGRGYGYPGPAPQPGVPRTSYNHVRAVGDRQVSHTQGHGQQFPQQQGHPQQGYGHPTAQYAAPETYPGGVTPRSAQQQPTGGRGSGRGPNTKGLLIGALVVLAVVVAGIAAALISPDDKDDKAGGEVKPSTAPSQTESTRSSEPESKEEKPAGLPKQDAATLKLGAPAQLDTVIKGAKGADGAYVKFNGVGGSASWSVDVPADGPYTMFITYGVPGKDAETSLTINGGTPRKINMSNFAKAAAGDWEKGWTRTFVWIQLKQGKNDLKISCEQGNQCEAVLDQVRLEAGEKRSSS</sequence>
<feature type="compositionally biased region" description="Basic and acidic residues" evidence="1">
    <location>
        <begin position="150"/>
        <end position="159"/>
    </location>
</feature>
<dbReference type="InterPro" id="IPR005084">
    <property type="entry name" value="CBM6"/>
</dbReference>
<keyword evidence="5" id="KW-1185">Reference proteome</keyword>
<evidence type="ECO:0000313" key="5">
    <source>
        <dbReference type="Proteomes" id="UP001431429"/>
    </source>
</evidence>
<feature type="domain" description="CBM6" evidence="3">
    <location>
        <begin position="189"/>
        <end position="320"/>
    </location>
</feature>
<keyword evidence="2" id="KW-0812">Transmembrane</keyword>
<feature type="transmembrane region" description="Helical" evidence="2">
    <location>
        <begin position="127"/>
        <end position="148"/>
    </location>
</feature>
<protein>
    <submittedName>
        <fullName evidence="4">Carbohydrate-binding protein</fullName>
    </submittedName>
</protein>
<keyword evidence="2" id="KW-1133">Transmembrane helix</keyword>
<dbReference type="PROSITE" id="PS51175">
    <property type="entry name" value="CBM6"/>
    <property type="match status" value="1"/>
</dbReference>
<evidence type="ECO:0000313" key="4">
    <source>
        <dbReference type="EMBL" id="MCM2394205.1"/>
    </source>
</evidence>
<evidence type="ECO:0000256" key="1">
    <source>
        <dbReference type="SAM" id="MobiDB-lite"/>
    </source>
</evidence>
<reference evidence="4" key="1">
    <citation type="submission" date="2022-06" db="EMBL/GenBank/DDBJ databases">
        <title>Genome public.</title>
        <authorList>
            <person name="Sun Q."/>
        </authorList>
    </citation>
    <scope>NUCLEOTIDE SEQUENCE</scope>
    <source>
        <strain evidence="4">CWNU-1</strain>
    </source>
</reference>
<name>A0ABT0V1I8_9ACTN</name>
<comment type="caution">
    <text evidence="4">The sequence shown here is derived from an EMBL/GenBank/DDBJ whole genome shotgun (WGS) entry which is preliminary data.</text>
</comment>
<dbReference type="InterPro" id="IPR008979">
    <property type="entry name" value="Galactose-bd-like_sf"/>
</dbReference>
<dbReference type="RefSeq" id="WP_250924488.1">
    <property type="nucleotide sequence ID" value="NZ_JAMQAW010000104.1"/>
</dbReference>
<feature type="compositionally biased region" description="Low complexity" evidence="1">
    <location>
        <begin position="70"/>
        <end position="90"/>
    </location>
</feature>
<feature type="region of interest" description="Disordered" evidence="1">
    <location>
        <begin position="1"/>
        <end position="123"/>
    </location>
</feature>
<dbReference type="SUPFAM" id="SSF49785">
    <property type="entry name" value="Galactose-binding domain-like"/>
    <property type="match status" value="1"/>
</dbReference>
<feature type="compositionally biased region" description="Basic and acidic residues" evidence="1">
    <location>
        <begin position="174"/>
        <end position="185"/>
    </location>
</feature>
<proteinExistence type="predicted"/>
<organism evidence="4 5">
    <name type="scientific">Streptomyces albipurpureus</name>
    <dbReference type="NCBI Taxonomy" id="2897419"/>
    <lineage>
        <taxon>Bacteria</taxon>
        <taxon>Bacillati</taxon>
        <taxon>Actinomycetota</taxon>
        <taxon>Actinomycetes</taxon>
        <taxon>Kitasatosporales</taxon>
        <taxon>Streptomycetaceae</taxon>
        <taxon>Streptomyces</taxon>
    </lineage>
</organism>
<evidence type="ECO:0000256" key="2">
    <source>
        <dbReference type="SAM" id="Phobius"/>
    </source>
</evidence>
<accession>A0ABT0V1I8</accession>
<dbReference type="EMBL" id="JAMQAW010000104">
    <property type="protein sequence ID" value="MCM2394205.1"/>
    <property type="molecule type" value="Genomic_DNA"/>
</dbReference>
<evidence type="ECO:0000259" key="3">
    <source>
        <dbReference type="PROSITE" id="PS51175"/>
    </source>
</evidence>